<sequence length="148" mass="16155">MRGIVKFKQLSMVLMGASLLSACVDVSVTRVLQPIATTNRVETNSEQGANVTGWVSAANYVPAHASKLTVTLYMEYEGQQLVVAKQVYQNSHLPVRYFFAVAPIQSGQGPMLIEAKLEVNGRLKGIGSSEYLYHLGVSELDLILKSSH</sequence>
<evidence type="ECO:0000256" key="1">
    <source>
        <dbReference type="SAM" id="SignalP"/>
    </source>
</evidence>
<dbReference type="EMBL" id="CP014782">
    <property type="protein sequence ID" value="AQS40619.1"/>
    <property type="molecule type" value="Genomic_DNA"/>
</dbReference>
<feature type="signal peptide" evidence="1">
    <location>
        <begin position="1"/>
        <end position="22"/>
    </location>
</feature>
<dbReference type="AlphaFoldDB" id="A0A1S6HYN9"/>
<evidence type="ECO:0000313" key="2">
    <source>
        <dbReference type="EMBL" id="AQS40619.1"/>
    </source>
</evidence>
<dbReference type="NCBIfam" id="TIGR02567">
    <property type="entry name" value="YscW"/>
    <property type="match status" value="1"/>
</dbReference>
<evidence type="ECO:0000313" key="3">
    <source>
        <dbReference type="Proteomes" id="UP000189545"/>
    </source>
</evidence>
<keyword evidence="1" id="KW-0732">Signal</keyword>
<dbReference type="KEGG" id="spsw:Sps_05556"/>
<protein>
    <submittedName>
        <fullName evidence="2">Type III secretion system chaperone YscW</fullName>
    </submittedName>
</protein>
<dbReference type="InterPro" id="IPR053740">
    <property type="entry name" value="T3SS_Pilotin"/>
</dbReference>
<proteinExistence type="predicted"/>
<dbReference type="Proteomes" id="UP000189545">
    <property type="component" value="Chromosome"/>
</dbReference>
<keyword evidence="3" id="KW-1185">Reference proteome</keyword>
<dbReference type="STRING" id="225848.Sps_05556"/>
<dbReference type="Gene3D" id="2.60.40.2990">
    <property type="match status" value="1"/>
</dbReference>
<organism evidence="2 3">
    <name type="scientific">Shewanella psychrophila</name>
    <dbReference type="NCBI Taxonomy" id="225848"/>
    <lineage>
        <taxon>Bacteria</taxon>
        <taxon>Pseudomonadati</taxon>
        <taxon>Pseudomonadota</taxon>
        <taxon>Gammaproteobacteria</taxon>
        <taxon>Alteromonadales</taxon>
        <taxon>Shewanellaceae</taxon>
        <taxon>Shewanella</taxon>
    </lineage>
</organism>
<gene>
    <name evidence="2" type="ORF">Sps_05556</name>
</gene>
<reference evidence="2 3" key="1">
    <citation type="submission" date="2016-03" db="EMBL/GenBank/DDBJ databases">
        <title>Complete genome sequence of Shewanella psychrophila WP2, a deep sea bacterium isolated from west Pacific sediment.</title>
        <authorList>
            <person name="Xu G."/>
            <person name="Jian H."/>
        </authorList>
    </citation>
    <scope>NUCLEOTIDE SEQUENCE [LARGE SCALE GENOMIC DNA]</scope>
    <source>
        <strain evidence="2 3">WP2</strain>
    </source>
</reference>
<feature type="chain" id="PRO_5012797424" evidence="1">
    <location>
        <begin position="23"/>
        <end position="148"/>
    </location>
</feature>
<accession>A0A1S6HYN9</accession>
<dbReference type="PROSITE" id="PS51257">
    <property type="entry name" value="PROKAR_LIPOPROTEIN"/>
    <property type="match status" value="1"/>
</dbReference>
<name>A0A1S6HYN9_9GAMM</name>